<protein>
    <submittedName>
        <fullName evidence="1">Uncharacterized protein</fullName>
    </submittedName>
</protein>
<feature type="non-terminal residue" evidence="1">
    <location>
        <position position="1"/>
    </location>
</feature>
<evidence type="ECO:0000313" key="1">
    <source>
        <dbReference type="EMBL" id="EQD42271.1"/>
    </source>
</evidence>
<accession>T0Z2W1</accession>
<dbReference type="EMBL" id="AUZZ01007502">
    <property type="protein sequence ID" value="EQD42271.1"/>
    <property type="molecule type" value="Genomic_DNA"/>
</dbReference>
<reference evidence="1" key="1">
    <citation type="submission" date="2013-08" db="EMBL/GenBank/DDBJ databases">
        <authorList>
            <person name="Mendez C."/>
            <person name="Richter M."/>
            <person name="Ferrer M."/>
            <person name="Sanchez J."/>
        </authorList>
    </citation>
    <scope>NUCLEOTIDE SEQUENCE</scope>
</reference>
<comment type="caution">
    <text evidence="1">The sequence shown here is derived from an EMBL/GenBank/DDBJ whole genome shotgun (WGS) entry which is preliminary data.</text>
</comment>
<dbReference type="AlphaFoldDB" id="T0Z2W1"/>
<organism evidence="1">
    <name type="scientific">mine drainage metagenome</name>
    <dbReference type="NCBI Taxonomy" id="410659"/>
    <lineage>
        <taxon>unclassified sequences</taxon>
        <taxon>metagenomes</taxon>
        <taxon>ecological metagenomes</taxon>
    </lineage>
</organism>
<sequence>VGLAKHSKVLDRYGLSLRLENTFKAGDARFVRVPRPLEAKAYIWQEWARGEQDVRPAGEAAKFVAGDMYFVRFGPMVTDPIWVVDLFTPQSGSAPETFGYLLADARDGFPIPYYPRCLQKADEYAQVRGFDLDVLQTEVMSAVEDAVGAGARDALDAYRLTPDLTGRRYG</sequence>
<gene>
    <name evidence="1" type="ORF">B2A_10397</name>
</gene>
<proteinExistence type="predicted"/>
<name>T0Z2W1_9ZZZZ</name>
<reference evidence="1" key="2">
    <citation type="journal article" date="2014" name="ISME J.">
        <title>Microbial stratification in low pH oxic and suboxic macroscopic growths along an acid mine drainage.</title>
        <authorList>
            <person name="Mendez-Garcia C."/>
            <person name="Mesa V."/>
            <person name="Sprenger R.R."/>
            <person name="Richter M."/>
            <person name="Diez M.S."/>
            <person name="Solano J."/>
            <person name="Bargiela R."/>
            <person name="Golyshina O.V."/>
            <person name="Manteca A."/>
            <person name="Ramos J.L."/>
            <person name="Gallego J.R."/>
            <person name="Llorente I."/>
            <person name="Martins Dos Santos V.A."/>
            <person name="Jensen O.N."/>
            <person name="Pelaez A.I."/>
            <person name="Sanchez J."/>
            <person name="Ferrer M."/>
        </authorList>
    </citation>
    <scope>NUCLEOTIDE SEQUENCE</scope>
</reference>